<reference evidence="2 3" key="1">
    <citation type="submission" date="2022-03" db="EMBL/GenBank/DDBJ databases">
        <title>Pseudonocardia alaer sp. nov., a novel actinomycete isolated from reed forest soil.</title>
        <authorList>
            <person name="Wang L."/>
        </authorList>
    </citation>
    <scope>NUCLEOTIDE SEQUENCE [LARGE SCALE GENOMIC DNA]</scope>
    <source>
        <strain evidence="2 3">Y-16303</strain>
    </source>
</reference>
<dbReference type="RefSeq" id="WP_241036902.1">
    <property type="nucleotide sequence ID" value="NZ_BAAAJF010000036.1"/>
</dbReference>
<evidence type="ECO:0000259" key="1">
    <source>
        <dbReference type="PROSITE" id="PS51819"/>
    </source>
</evidence>
<proteinExistence type="predicted"/>
<dbReference type="PROSITE" id="PS51819">
    <property type="entry name" value="VOC"/>
    <property type="match status" value="1"/>
</dbReference>
<dbReference type="Pfam" id="PF00903">
    <property type="entry name" value="Glyoxalase"/>
    <property type="match status" value="1"/>
</dbReference>
<dbReference type="InterPro" id="IPR037523">
    <property type="entry name" value="VOC_core"/>
</dbReference>
<dbReference type="InterPro" id="IPR004360">
    <property type="entry name" value="Glyas_Fos-R_dOase_dom"/>
</dbReference>
<dbReference type="PANTHER" id="PTHR34109">
    <property type="entry name" value="BNAUNNG04460D PROTEIN-RELATED"/>
    <property type="match status" value="1"/>
</dbReference>
<dbReference type="Gene3D" id="3.30.720.120">
    <property type="match status" value="1"/>
</dbReference>
<gene>
    <name evidence="2" type="ORF">MMF94_14390</name>
</gene>
<sequence>MTEIRGLYPRLVVEGADAALAFYTAAFEGEVLERYTGADGRVVHSLVQAGPVRFAVKDAGDGDPAPGGSGIPVIMSLDVSDADAVAERMLAAGATVIFELADHGYGDYGGRLADPFGHQWMLSQRIEQLDADQVQSRLDAMHEA</sequence>
<protein>
    <submittedName>
        <fullName evidence="2">VOC family protein</fullName>
    </submittedName>
</protein>
<dbReference type="SUPFAM" id="SSF54593">
    <property type="entry name" value="Glyoxalase/Bleomycin resistance protein/Dihydroxybiphenyl dioxygenase"/>
    <property type="match status" value="1"/>
</dbReference>
<dbReference type="CDD" id="cd07246">
    <property type="entry name" value="VOC_like"/>
    <property type="match status" value="1"/>
</dbReference>
<comment type="caution">
    <text evidence="2">The sequence shown here is derived from an EMBL/GenBank/DDBJ whole genome shotgun (WGS) entry which is preliminary data.</text>
</comment>
<feature type="domain" description="VOC" evidence="1">
    <location>
        <begin position="5"/>
        <end position="125"/>
    </location>
</feature>
<evidence type="ECO:0000313" key="3">
    <source>
        <dbReference type="Proteomes" id="UP001299970"/>
    </source>
</evidence>
<accession>A0ABS9TEB7</accession>
<name>A0ABS9TEB7_9PSEU</name>
<dbReference type="InterPro" id="IPR029068">
    <property type="entry name" value="Glyas_Bleomycin-R_OHBP_Dase"/>
</dbReference>
<dbReference type="EMBL" id="JAKXMK010000011">
    <property type="protein sequence ID" value="MCH6166875.1"/>
    <property type="molecule type" value="Genomic_DNA"/>
</dbReference>
<evidence type="ECO:0000313" key="2">
    <source>
        <dbReference type="EMBL" id="MCH6166875.1"/>
    </source>
</evidence>
<dbReference type="Proteomes" id="UP001299970">
    <property type="component" value="Unassembled WGS sequence"/>
</dbReference>
<dbReference type="Gene3D" id="3.30.720.110">
    <property type="match status" value="1"/>
</dbReference>
<keyword evidence="3" id="KW-1185">Reference proteome</keyword>
<dbReference type="PANTHER" id="PTHR34109:SF1">
    <property type="entry name" value="VOC DOMAIN-CONTAINING PROTEIN"/>
    <property type="match status" value="1"/>
</dbReference>
<organism evidence="2 3">
    <name type="scientific">Pseudonocardia alaniniphila</name>
    <dbReference type="NCBI Taxonomy" id="75291"/>
    <lineage>
        <taxon>Bacteria</taxon>
        <taxon>Bacillati</taxon>
        <taxon>Actinomycetota</taxon>
        <taxon>Actinomycetes</taxon>
        <taxon>Pseudonocardiales</taxon>
        <taxon>Pseudonocardiaceae</taxon>
        <taxon>Pseudonocardia</taxon>
    </lineage>
</organism>